<proteinExistence type="predicted"/>
<accession>A0A9I3MH42</accession>
<dbReference type="AlphaFoldDB" id="A0A9I3MH42"/>
<dbReference type="EnsemblMetazoa" id="AMEM019630-RA">
    <property type="protein sequence ID" value="AMEM019630-PA"/>
    <property type="gene ID" value="AMEM019630"/>
</dbReference>
<evidence type="ECO:0000256" key="1">
    <source>
        <dbReference type="SAM" id="MobiDB-lite"/>
    </source>
</evidence>
<organism evidence="2 3">
    <name type="scientific">Anopheles merus</name>
    <name type="common">Mosquito</name>
    <dbReference type="NCBI Taxonomy" id="30066"/>
    <lineage>
        <taxon>Eukaryota</taxon>
        <taxon>Metazoa</taxon>
        <taxon>Ecdysozoa</taxon>
        <taxon>Arthropoda</taxon>
        <taxon>Hexapoda</taxon>
        <taxon>Insecta</taxon>
        <taxon>Pterygota</taxon>
        <taxon>Neoptera</taxon>
        <taxon>Endopterygota</taxon>
        <taxon>Diptera</taxon>
        <taxon>Nematocera</taxon>
        <taxon>Culicoidea</taxon>
        <taxon>Culicidae</taxon>
        <taxon>Anophelinae</taxon>
        <taxon>Anopheles</taxon>
    </lineage>
</organism>
<protein>
    <submittedName>
        <fullName evidence="2">Uncharacterized protein</fullName>
    </submittedName>
</protein>
<name>A0A9I3MH42_ANOME</name>
<reference evidence="2" key="1">
    <citation type="submission" date="2023-03" db="UniProtKB">
        <authorList>
            <consortium name="EnsemblMetazoa"/>
        </authorList>
    </citation>
    <scope>IDENTIFICATION</scope>
    <source>
        <strain evidence="2">MAF</strain>
    </source>
</reference>
<dbReference type="Proteomes" id="UP000075903">
    <property type="component" value="Unassembled WGS sequence"/>
</dbReference>
<keyword evidence="3" id="KW-1185">Reference proteome</keyword>
<feature type="region of interest" description="Disordered" evidence="1">
    <location>
        <begin position="13"/>
        <end position="56"/>
    </location>
</feature>
<sequence length="87" mass="9069">TYLQHPHCPYDAGRGCESVGVDHGEGRSVGRRHQGHLHGGGLDGAAGAPNEGDQRGLQEVQGECALPEKGGNARGTLYVKSAITTHK</sequence>
<evidence type="ECO:0000313" key="2">
    <source>
        <dbReference type="EnsemblMetazoa" id="AMEM019630-PA"/>
    </source>
</evidence>
<evidence type="ECO:0000313" key="3">
    <source>
        <dbReference type="Proteomes" id="UP000075903"/>
    </source>
</evidence>